<dbReference type="InterPro" id="IPR036398">
    <property type="entry name" value="CA_dom_sf"/>
</dbReference>
<name>A0A4P7P0H1_9GAMM</name>
<evidence type="ECO:0000313" key="10">
    <source>
        <dbReference type="EMBL" id="QBZ83583.1"/>
    </source>
</evidence>
<accession>A0A4P7P0H1</accession>
<evidence type="ECO:0000313" key="11">
    <source>
        <dbReference type="Proteomes" id="UP000296201"/>
    </source>
</evidence>
<dbReference type="AlphaFoldDB" id="A0A4P7P0H1"/>
<dbReference type="Gene3D" id="3.10.200.10">
    <property type="entry name" value="Alpha carbonic anhydrase"/>
    <property type="match status" value="1"/>
</dbReference>
<keyword evidence="11" id="KW-1185">Reference proteome</keyword>
<evidence type="ECO:0000256" key="2">
    <source>
        <dbReference type="ARBA" id="ARBA00012925"/>
    </source>
</evidence>
<dbReference type="SMART" id="SM01057">
    <property type="entry name" value="Carb_anhydrase"/>
    <property type="match status" value="1"/>
</dbReference>
<dbReference type="InterPro" id="IPR001148">
    <property type="entry name" value="CA_dom"/>
</dbReference>
<evidence type="ECO:0000256" key="5">
    <source>
        <dbReference type="ARBA" id="ARBA00023239"/>
    </source>
</evidence>
<evidence type="ECO:0000259" key="9">
    <source>
        <dbReference type="PROSITE" id="PS51144"/>
    </source>
</evidence>
<dbReference type="Proteomes" id="UP000296201">
    <property type="component" value="Chromosome"/>
</dbReference>
<dbReference type="OrthoDB" id="5327615at2"/>
<evidence type="ECO:0000256" key="3">
    <source>
        <dbReference type="ARBA" id="ARBA00022723"/>
    </source>
</evidence>
<evidence type="ECO:0000256" key="8">
    <source>
        <dbReference type="SAM" id="SignalP"/>
    </source>
</evidence>
<feature type="signal peptide" evidence="8">
    <location>
        <begin position="1"/>
        <end position="24"/>
    </location>
</feature>
<organism evidence="10 11">
    <name type="scientific">Hydrogenovibrio crunogenus</name>
    <dbReference type="NCBI Taxonomy" id="39765"/>
    <lineage>
        <taxon>Bacteria</taxon>
        <taxon>Pseudomonadati</taxon>
        <taxon>Pseudomonadota</taxon>
        <taxon>Gammaproteobacteria</taxon>
        <taxon>Thiotrichales</taxon>
        <taxon>Piscirickettsiaceae</taxon>
        <taxon>Hydrogenovibrio</taxon>
    </lineage>
</organism>
<sequence length="315" mass="35808" precursor="true">MKKRFSFIVILLVALPLYSANNVAAPLIDLGAEAKKQAQKSTTTQPAEPEKEAATKVAEKQKESQKKSKPKPKKPPHWGYFGEEGPKYWGELAPEFATCKTGKNQSPINLKPKEAIGTTSLPGFDVYYRETALKLVNNGHTLQVNIPLGSYIKINGHRYELLQYHFHTPSEHQRDGFNYPMEMHLVHKDGDGNLAVIAILFQEGEENETLAKLMSFLPQTLKKQEIHESVKIHPAKFFPADKKFYKYSGSLTTPPCSEGVYWMVFKQPIQASVMQLEKMHEYLGSNARPVQPKNARTLLKSWPDRNRANTVYEFY</sequence>
<evidence type="ECO:0000256" key="6">
    <source>
        <dbReference type="ARBA" id="ARBA00048348"/>
    </source>
</evidence>
<dbReference type="RefSeq" id="WP_135796187.1">
    <property type="nucleotide sequence ID" value="NZ_CP032096.1"/>
</dbReference>
<dbReference type="InterPro" id="IPR023561">
    <property type="entry name" value="Carbonic_anhydrase_a-class"/>
</dbReference>
<dbReference type="PANTHER" id="PTHR18952">
    <property type="entry name" value="CARBONIC ANHYDRASE"/>
    <property type="match status" value="1"/>
</dbReference>
<dbReference type="PROSITE" id="PS51144">
    <property type="entry name" value="ALPHA_CA_2"/>
    <property type="match status" value="1"/>
</dbReference>
<dbReference type="CDD" id="cd03124">
    <property type="entry name" value="alpha_CA_prokaryotic_like"/>
    <property type="match status" value="1"/>
</dbReference>
<keyword evidence="5 10" id="KW-0456">Lyase</keyword>
<keyword evidence="8" id="KW-0732">Signal</keyword>
<feature type="compositionally biased region" description="Basic residues" evidence="7">
    <location>
        <begin position="67"/>
        <end position="76"/>
    </location>
</feature>
<reference evidence="10 11" key="1">
    <citation type="submission" date="2018-08" db="EMBL/GenBank/DDBJ databases">
        <title>Horizontal acquisition of hydrogen conversion ability and other habitat adaptations in Hydrogenovibrio crunogenus strains.</title>
        <authorList>
            <person name="Gonnella G."/>
            <person name="Adam N."/>
            <person name="Perner M."/>
        </authorList>
    </citation>
    <scope>NUCLEOTIDE SEQUENCE [LARGE SCALE GENOMIC DNA]</scope>
    <source>
        <strain evidence="10 11">SP-41</strain>
    </source>
</reference>
<comment type="similarity">
    <text evidence="1">Belongs to the alpha-carbonic anhydrase family.</text>
</comment>
<dbReference type="EMBL" id="CP032096">
    <property type="protein sequence ID" value="QBZ83583.1"/>
    <property type="molecule type" value="Genomic_DNA"/>
</dbReference>
<evidence type="ECO:0000256" key="4">
    <source>
        <dbReference type="ARBA" id="ARBA00022833"/>
    </source>
</evidence>
<protein>
    <recommendedName>
        <fullName evidence="2">carbonic anhydrase</fullName>
        <ecNumber evidence="2">4.2.1.1</ecNumber>
    </recommendedName>
</protein>
<dbReference type="GO" id="GO:0004089">
    <property type="term" value="F:carbonate dehydratase activity"/>
    <property type="evidence" value="ECO:0007669"/>
    <property type="project" value="UniProtKB-EC"/>
</dbReference>
<feature type="chain" id="PRO_5020476128" description="carbonic anhydrase" evidence="8">
    <location>
        <begin position="25"/>
        <end position="315"/>
    </location>
</feature>
<proteinExistence type="inferred from homology"/>
<dbReference type="PANTHER" id="PTHR18952:SF265">
    <property type="entry name" value="CARBONIC ANHYDRASE"/>
    <property type="match status" value="1"/>
</dbReference>
<gene>
    <name evidence="10" type="primary">cah</name>
    <name evidence="10" type="ORF">GHNINEIG_01643</name>
</gene>
<feature type="compositionally biased region" description="Basic and acidic residues" evidence="7">
    <location>
        <begin position="48"/>
        <end position="66"/>
    </location>
</feature>
<dbReference type="SUPFAM" id="SSF51069">
    <property type="entry name" value="Carbonic anhydrase"/>
    <property type="match status" value="1"/>
</dbReference>
<keyword evidence="4" id="KW-0862">Zinc</keyword>
<evidence type="ECO:0000256" key="7">
    <source>
        <dbReference type="SAM" id="MobiDB-lite"/>
    </source>
</evidence>
<evidence type="ECO:0000256" key="1">
    <source>
        <dbReference type="ARBA" id="ARBA00010718"/>
    </source>
</evidence>
<dbReference type="EC" id="4.2.1.1" evidence="2"/>
<dbReference type="Pfam" id="PF00194">
    <property type="entry name" value="Carb_anhydrase"/>
    <property type="match status" value="1"/>
</dbReference>
<feature type="domain" description="Alpha-carbonic anhydrase" evidence="9">
    <location>
        <begin position="76"/>
        <end position="302"/>
    </location>
</feature>
<feature type="region of interest" description="Disordered" evidence="7">
    <location>
        <begin position="35"/>
        <end position="81"/>
    </location>
</feature>
<dbReference type="InterPro" id="IPR041891">
    <property type="entry name" value="Alpha_CA_prokaryot-like"/>
</dbReference>
<dbReference type="GO" id="GO:0008270">
    <property type="term" value="F:zinc ion binding"/>
    <property type="evidence" value="ECO:0007669"/>
    <property type="project" value="InterPro"/>
</dbReference>
<comment type="catalytic activity">
    <reaction evidence="6">
        <text>hydrogencarbonate + H(+) = CO2 + H2O</text>
        <dbReference type="Rhea" id="RHEA:10748"/>
        <dbReference type="ChEBI" id="CHEBI:15377"/>
        <dbReference type="ChEBI" id="CHEBI:15378"/>
        <dbReference type="ChEBI" id="CHEBI:16526"/>
        <dbReference type="ChEBI" id="CHEBI:17544"/>
        <dbReference type="EC" id="4.2.1.1"/>
    </reaction>
</comment>
<keyword evidence="3" id="KW-0479">Metal-binding</keyword>